<evidence type="ECO:0000313" key="2">
    <source>
        <dbReference type="EMBL" id="KAK0951812.1"/>
    </source>
</evidence>
<feature type="compositionally biased region" description="Polar residues" evidence="1">
    <location>
        <begin position="282"/>
        <end position="292"/>
    </location>
</feature>
<proteinExistence type="predicted"/>
<dbReference type="EMBL" id="JAUJLE010000662">
    <property type="protein sequence ID" value="KAK0951812.1"/>
    <property type="molecule type" value="Genomic_DNA"/>
</dbReference>
<gene>
    <name evidence="2" type="ORF">LTR91_024775</name>
</gene>
<evidence type="ECO:0000313" key="3">
    <source>
        <dbReference type="Proteomes" id="UP001175353"/>
    </source>
</evidence>
<dbReference type="Proteomes" id="UP001175353">
    <property type="component" value="Unassembled WGS sequence"/>
</dbReference>
<feature type="compositionally biased region" description="Basic and acidic residues" evidence="1">
    <location>
        <begin position="414"/>
        <end position="424"/>
    </location>
</feature>
<keyword evidence="3" id="KW-1185">Reference proteome</keyword>
<dbReference type="AlphaFoldDB" id="A0AAN6JX66"/>
<feature type="compositionally biased region" description="Polar residues" evidence="1">
    <location>
        <begin position="377"/>
        <end position="387"/>
    </location>
</feature>
<organism evidence="2 3">
    <name type="scientific">Friedmanniomyces endolithicus</name>
    <dbReference type="NCBI Taxonomy" id="329885"/>
    <lineage>
        <taxon>Eukaryota</taxon>
        <taxon>Fungi</taxon>
        <taxon>Dikarya</taxon>
        <taxon>Ascomycota</taxon>
        <taxon>Pezizomycotina</taxon>
        <taxon>Dothideomycetes</taxon>
        <taxon>Dothideomycetidae</taxon>
        <taxon>Mycosphaerellales</taxon>
        <taxon>Teratosphaeriaceae</taxon>
        <taxon>Friedmanniomyces</taxon>
    </lineage>
</organism>
<feature type="region of interest" description="Disordered" evidence="1">
    <location>
        <begin position="274"/>
        <end position="348"/>
    </location>
</feature>
<reference evidence="2" key="1">
    <citation type="submission" date="2023-06" db="EMBL/GenBank/DDBJ databases">
        <title>Black Yeasts Isolated from many extreme environments.</title>
        <authorList>
            <person name="Coleine C."/>
            <person name="Stajich J.E."/>
            <person name="Selbmann L."/>
        </authorList>
    </citation>
    <scope>NUCLEOTIDE SEQUENCE</scope>
    <source>
        <strain evidence="2">CCFEE 5200</strain>
    </source>
</reference>
<feature type="compositionally biased region" description="Basic residues" evidence="1">
    <location>
        <begin position="336"/>
        <end position="346"/>
    </location>
</feature>
<feature type="region of interest" description="Disordered" evidence="1">
    <location>
        <begin position="372"/>
        <end position="424"/>
    </location>
</feature>
<feature type="compositionally biased region" description="Polar residues" evidence="1">
    <location>
        <begin position="314"/>
        <end position="332"/>
    </location>
</feature>
<comment type="caution">
    <text evidence="2">The sequence shown here is derived from an EMBL/GenBank/DDBJ whole genome shotgun (WGS) entry which is preliminary data.</text>
</comment>
<evidence type="ECO:0000256" key="1">
    <source>
        <dbReference type="SAM" id="MobiDB-lite"/>
    </source>
</evidence>
<protein>
    <submittedName>
        <fullName evidence="2">Uncharacterized protein</fullName>
    </submittedName>
</protein>
<accession>A0AAN6JX66</accession>
<sequence>MTSPSDSFIDALAARATIQEDDDIGFISIPGIEAVHEYQRIAVFKKAEQQLVSSHLDANALRSRLQSITPPPLIGEERDEESRLLEAQARQDLESEGCAPCYPAHLEVPVRHPPEKYRQIIEYWQSLRSTDDVVLCAQRSDWRKFRHYQRLQRQYYRKKPFGLLEAEICERRQRNGLDGDVQLLPDTRQQSRQQDWIEFQDFHLEFWERKTKDRQKLRDQLEEARKIAGDRGVEGSGRAARDVIGIPQILEYADSILRWHDVLLQWTERQRVAMDPRPPTPVEQSSGDQDTSVFCPRDEPSNAPVAVVDFPKSTPKSTMPVSKDTTLTSPNSPRQIPKRRKTKPRRIKEMALTQYSPQRVTKAIRLAVTRTEPRAGTQRSAARQSPVQARRHHWLSTEGSHPTRKSIMTRYGRTSREPERWVPW</sequence>
<name>A0AAN6JX66_9PEZI</name>